<evidence type="ECO:0000313" key="2">
    <source>
        <dbReference type="Proteomes" id="UP000048949"/>
    </source>
</evidence>
<protein>
    <submittedName>
        <fullName evidence="1">Uncharacterized protein</fullName>
    </submittedName>
</protein>
<sequence length="36" mass="4003">MLSRRMIAEGLTPSPTELASGDVKVIKQAYQRLSRV</sequence>
<dbReference type="STRING" id="282199.GCA_001049735_02723"/>
<dbReference type="EMBL" id="CVQV01000028">
    <property type="protein sequence ID" value="CRK76659.1"/>
    <property type="molecule type" value="Genomic_DNA"/>
</dbReference>
<organism evidence="1 2">
    <name type="scientific">Nereida ignava</name>
    <dbReference type="NCBI Taxonomy" id="282199"/>
    <lineage>
        <taxon>Bacteria</taxon>
        <taxon>Pseudomonadati</taxon>
        <taxon>Pseudomonadota</taxon>
        <taxon>Alphaproteobacteria</taxon>
        <taxon>Rhodobacterales</taxon>
        <taxon>Roseobacteraceae</taxon>
        <taxon>Nereida</taxon>
    </lineage>
</organism>
<accession>A0A0U1NQC6</accession>
<name>A0A0U1NQC6_9RHOB</name>
<proteinExistence type="predicted"/>
<dbReference type="Proteomes" id="UP000048949">
    <property type="component" value="Unassembled WGS sequence"/>
</dbReference>
<reference evidence="1 2" key="1">
    <citation type="submission" date="2015-04" db="EMBL/GenBank/DDBJ databases">
        <authorList>
            <person name="Syromyatnikov M.Y."/>
            <person name="Popov V.N."/>
        </authorList>
    </citation>
    <scope>NUCLEOTIDE SEQUENCE [LARGE SCALE GENOMIC DNA]</scope>
    <source>
        <strain evidence="1 2">CECT 5292</strain>
    </source>
</reference>
<gene>
    <name evidence="1" type="ORF">NIG5292_02724</name>
</gene>
<evidence type="ECO:0000313" key="1">
    <source>
        <dbReference type="EMBL" id="CRK76659.1"/>
    </source>
</evidence>
<keyword evidence="2" id="KW-1185">Reference proteome</keyword>
<dbReference type="AlphaFoldDB" id="A0A0U1NQC6"/>